<evidence type="ECO:0000313" key="2">
    <source>
        <dbReference type="Proteomes" id="UP000814033"/>
    </source>
</evidence>
<reference evidence="1" key="2">
    <citation type="journal article" date="2022" name="New Phytol.">
        <title>Evolutionary transition to the ectomycorrhizal habit in the genomes of a hyperdiverse lineage of mushroom-forming fungi.</title>
        <authorList>
            <person name="Looney B."/>
            <person name="Miyauchi S."/>
            <person name="Morin E."/>
            <person name="Drula E."/>
            <person name="Courty P.E."/>
            <person name="Kohler A."/>
            <person name="Kuo A."/>
            <person name="LaButti K."/>
            <person name="Pangilinan J."/>
            <person name="Lipzen A."/>
            <person name="Riley R."/>
            <person name="Andreopoulos W."/>
            <person name="He G."/>
            <person name="Johnson J."/>
            <person name="Nolan M."/>
            <person name="Tritt A."/>
            <person name="Barry K.W."/>
            <person name="Grigoriev I.V."/>
            <person name="Nagy L.G."/>
            <person name="Hibbett D."/>
            <person name="Henrissat B."/>
            <person name="Matheny P.B."/>
            <person name="Labbe J."/>
            <person name="Martin F.M."/>
        </authorList>
    </citation>
    <scope>NUCLEOTIDE SEQUENCE</scope>
    <source>
        <strain evidence="1">FP105234-sp</strain>
    </source>
</reference>
<organism evidence="1 2">
    <name type="scientific">Auriscalpium vulgare</name>
    <dbReference type="NCBI Taxonomy" id="40419"/>
    <lineage>
        <taxon>Eukaryota</taxon>
        <taxon>Fungi</taxon>
        <taxon>Dikarya</taxon>
        <taxon>Basidiomycota</taxon>
        <taxon>Agaricomycotina</taxon>
        <taxon>Agaricomycetes</taxon>
        <taxon>Russulales</taxon>
        <taxon>Auriscalpiaceae</taxon>
        <taxon>Auriscalpium</taxon>
    </lineage>
</organism>
<reference evidence="1" key="1">
    <citation type="submission" date="2021-02" db="EMBL/GenBank/DDBJ databases">
        <authorList>
            <consortium name="DOE Joint Genome Institute"/>
            <person name="Ahrendt S."/>
            <person name="Looney B.P."/>
            <person name="Miyauchi S."/>
            <person name="Morin E."/>
            <person name="Drula E."/>
            <person name="Courty P.E."/>
            <person name="Chicoki N."/>
            <person name="Fauchery L."/>
            <person name="Kohler A."/>
            <person name="Kuo A."/>
            <person name="Labutti K."/>
            <person name="Pangilinan J."/>
            <person name="Lipzen A."/>
            <person name="Riley R."/>
            <person name="Andreopoulos W."/>
            <person name="He G."/>
            <person name="Johnson J."/>
            <person name="Barry K.W."/>
            <person name="Grigoriev I.V."/>
            <person name="Nagy L."/>
            <person name="Hibbett D."/>
            <person name="Henrissat B."/>
            <person name="Matheny P.B."/>
            <person name="Labbe J."/>
            <person name="Martin F."/>
        </authorList>
    </citation>
    <scope>NUCLEOTIDE SEQUENCE</scope>
    <source>
        <strain evidence="1">FP105234-sp</strain>
    </source>
</reference>
<gene>
    <name evidence="1" type="ORF">FA95DRAFT_1424240</name>
</gene>
<proteinExistence type="predicted"/>
<protein>
    <submittedName>
        <fullName evidence="1">Uncharacterized protein</fullName>
    </submittedName>
</protein>
<evidence type="ECO:0000313" key="1">
    <source>
        <dbReference type="EMBL" id="KAI0046023.1"/>
    </source>
</evidence>
<name>A0ACB8RPI5_9AGAM</name>
<comment type="caution">
    <text evidence="1">The sequence shown here is derived from an EMBL/GenBank/DDBJ whole genome shotgun (WGS) entry which is preliminary data.</text>
</comment>
<sequence length="177" mass="19476">MLRSHPREELEQIREEVLNTDEVTLRFDRWEIDALWERARADAGDGAVGAGELAVEKVTRHDALIAYLVTLHNRCSGEAPIHTVLHLMNVRLHQPPADTAQHLLHRHPDVVGNGSQIPSIPLHNKRRNDALVGGERGAWFSESLYEVAEGAAAWPAWVDSAAPSPVAAEGACSPKQL</sequence>
<dbReference type="Proteomes" id="UP000814033">
    <property type="component" value="Unassembled WGS sequence"/>
</dbReference>
<dbReference type="EMBL" id="MU275936">
    <property type="protein sequence ID" value="KAI0046023.1"/>
    <property type="molecule type" value="Genomic_DNA"/>
</dbReference>
<accession>A0ACB8RPI5</accession>
<keyword evidence="2" id="KW-1185">Reference proteome</keyword>